<dbReference type="InterPro" id="IPR012001">
    <property type="entry name" value="Thiamin_PyroP_enz_TPP-bd_dom"/>
</dbReference>
<dbReference type="EMBL" id="JBHLYQ010000037">
    <property type="protein sequence ID" value="MFC0081576.1"/>
    <property type="molecule type" value="Genomic_DNA"/>
</dbReference>
<keyword evidence="1 7" id="KW-0808">Transferase</keyword>
<dbReference type="EC" id="2.2.1.9" evidence="7"/>
<feature type="domain" description="Thiamine pyrophosphate enzyme N-terminal TPP-binding" evidence="6">
    <location>
        <begin position="18"/>
        <end position="132"/>
    </location>
</feature>
<keyword evidence="5" id="KW-0464">Manganese</keyword>
<proteinExistence type="predicted"/>
<feature type="non-terminal residue" evidence="7">
    <location>
        <position position="282"/>
    </location>
</feature>
<dbReference type="Proteomes" id="UP001589788">
    <property type="component" value="Unassembled WGS sequence"/>
</dbReference>
<dbReference type="RefSeq" id="WP_377788861.1">
    <property type="nucleotide sequence ID" value="NZ_JBHLYQ010000037.1"/>
</dbReference>
<dbReference type="PANTHER" id="PTHR42916">
    <property type="entry name" value="2-SUCCINYL-5-ENOLPYRUVYL-6-HYDROXY-3-CYCLOHEXENE-1-CARBOXYLATE SYNTHASE"/>
    <property type="match status" value="1"/>
</dbReference>
<name>A0ABV6C1L4_9ACTN</name>
<dbReference type="InterPro" id="IPR029061">
    <property type="entry name" value="THDP-binding"/>
</dbReference>
<accession>A0ABV6C1L4</accession>
<gene>
    <name evidence="7" type="primary">menD</name>
    <name evidence="7" type="ORF">ACFFRE_05370</name>
</gene>
<protein>
    <submittedName>
        <fullName evidence="7">2-succinyl-5-enolpyruvyl-6-hydroxy-3-cyclohexene-1-carboxylic-acid synthase</fullName>
        <ecNumber evidence="7">2.2.1.9</ecNumber>
    </submittedName>
</protein>
<dbReference type="PANTHER" id="PTHR42916:SF1">
    <property type="entry name" value="PROTEIN PHYLLO, CHLOROPLASTIC"/>
    <property type="match status" value="1"/>
</dbReference>
<keyword evidence="4" id="KW-0786">Thiamine pyrophosphate</keyword>
<keyword evidence="3" id="KW-0460">Magnesium</keyword>
<comment type="caution">
    <text evidence="7">The sequence shown here is derived from an EMBL/GenBank/DDBJ whole genome shotgun (WGS) entry which is preliminary data.</text>
</comment>
<dbReference type="SUPFAM" id="SSF52518">
    <property type="entry name" value="Thiamin diphosphate-binding fold (THDP-binding)"/>
    <property type="match status" value="1"/>
</dbReference>
<keyword evidence="8" id="KW-1185">Reference proteome</keyword>
<evidence type="ECO:0000313" key="8">
    <source>
        <dbReference type="Proteomes" id="UP001589788"/>
    </source>
</evidence>
<dbReference type="Pfam" id="PF02776">
    <property type="entry name" value="TPP_enzyme_N"/>
    <property type="match status" value="1"/>
</dbReference>
<dbReference type="NCBIfam" id="TIGR00173">
    <property type="entry name" value="menD"/>
    <property type="match status" value="1"/>
</dbReference>
<organism evidence="7 8">
    <name type="scientific">Aciditerrimonas ferrireducens</name>
    <dbReference type="NCBI Taxonomy" id="667306"/>
    <lineage>
        <taxon>Bacteria</taxon>
        <taxon>Bacillati</taxon>
        <taxon>Actinomycetota</taxon>
        <taxon>Acidimicrobiia</taxon>
        <taxon>Acidimicrobiales</taxon>
        <taxon>Acidimicrobiaceae</taxon>
        <taxon>Aciditerrimonas</taxon>
    </lineage>
</organism>
<evidence type="ECO:0000256" key="1">
    <source>
        <dbReference type="ARBA" id="ARBA00022679"/>
    </source>
</evidence>
<dbReference type="Gene3D" id="3.40.50.970">
    <property type="match status" value="1"/>
</dbReference>
<keyword evidence="2" id="KW-0479">Metal-binding</keyword>
<evidence type="ECO:0000256" key="3">
    <source>
        <dbReference type="ARBA" id="ARBA00022842"/>
    </source>
</evidence>
<dbReference type="InterPro" id="IPR004433">
    <property type="entry name" value="MenaQ_synth_MenD"/>
</dbReference>
<sequence length="282" mass="28810">MPDDPPRPPEDLARRQATVAATLVDEWVRCGVRHAVICPGSRSTPMALALAARPEIQVAVRLDERSAAFSALGVGLAGVGPAVLLTTSGTAATEVHAAVVEAHQAGVPLLVVSADRPAELQRVGAPQTVEQAGLYGASVRFAVTLDATDPGLFASWRSFASRLVLEARCHPSGPGPVHLNLAFREPLVGEPGCLPPGRPGGGPWHRALASRSAQAVDGQAVLAALGLEDGWVPGVVVAGEGSGPPTEVVALAEALGWPLLADARSGCRRPGRVVVGAADGIL</sequence>
<evidence type="ECO:0000259" key="6">
    <source>
        <dbReference type="Pfam" id="PF02776"/>
    </source>
</evidence>
<evidence type="ECO:0000313" key="7">
    <source>
        <dbReference type="EMBL" id="MFC0081576.1"/>
    </source>
</evidence>
<evidence type="ECO:0000256" key="5">
    <source>
        <dbReference type="ARBA" id="ARBA00023211"/>
    </source>
</evidence>
<dbReference type="Gene3D" id="3.40.50.1220">
    <property type="entry name" value="TPP-binding domain"/>
    <property type="match status" value="1"/>
</dbReference>
<dbReference type="GO" id="GO:0070204">
    <property type="term" value="F:2-succinyl-5-enolpyruvyl-6-hydroxy-3-cyclohexene-1-carboxylic-acid synthase activity"/>
    <property type="evidence" value="ECO:0007669"/>
    <property type="project" value="UniProtKB-EC"/>
</dbReference>
<evidence type="ECO:0000256" key="2">
    <source>
        <dbReference type="ARBA" id="ARBA00022723"/>
    </source>
</evidence>
<evidence type="ECO:0000256" key="4">
    <source>
        <dbReference type="ARBA" id="ARBA00023052"/>
    </source>
</evidence>
<reference evidence="7 8" key="1">
    <citation type="submission" date="2024-09" db="EMBL/GenBank/DDBJ databases">
        <authorList>
            <person name="Sun Q."/>
            <person name="Mori K."/>
        </authorList>
    </citation>
    <scope>NUCLEOTIDE SEQUENCE [LARGE SCALE GENOMIC DNA]</scope>
    <source>
        <strain evidence="7 8">JCM 15389</strain>
    </source>
</reference>